<evidence type="ECO:0000313" key="10">
    <source>
        <dbReference type="EMBL" id="QOY85615.1"/>
    </source>
</evidence>
<evidence type="ECO:0000259" key="9">
    <source>
        <dbReference type="SMART" id="SM01011"/>
    </source>
</evidence>
<comment type="similarity">
    <text evidence="3">Belongs to the peptidase M24B family.</text>
</comment>
<organism evidence="10 11">
    <name type="scientific">Paludibaculum fermentans</name>
    <dbReference type="NCBI Taxonomy" id="1473598"/>
    <lineage>
        <taxon>Bacteria</taxon>
        <taxon>Pseudomonadati</taxon>
        <taxon>Acidobacteriota</taxon>
        <taxon>Terriglobia</taxon>
        <taxon>Bryobacterales</taxon>
        <taxon>Bryobacteraceae</taxon>
        <taxon>Paludibaculum</taxon>
    </lineage>
</organism>
<dbReference type="SUPFAM" id="SSF53092">
    <property type="entry name" value="Creatinase/prolidase N-terminal domain"/>
    <property type="match status" value="1"/>
</dbReference>
<gene>
    <name evidence="10" type="ORF">IRI77_22645</name>
</gene>
<dbReference type="GO" id="GO:0006508">
    <property type="term" value="P:proteolysis"/>
    <property type="evidence" value="ECO:0007669"/>
    <property type="project" value="TreeGrafter"/>
</dbReference>
<dbReference type="SUPFAM" id="SSF55920">
    <property type="entry name" value="Creatinase/aminopeptidase"/>
    <property type="match status" value="1"/>
</dbReference>
<evidence type="ECO:0000256" key="6">
    <source>
        <dbReference type="ARBA" id="ARBA00022801"/>
    </source>
</evidence>
<dbReference type="Pfam" id="PF00557">
    <property type="entry name" value="Peptidase_M24"/>
    <property type="match status" value="1"/>
</dbReference>
<keyword evidence="8" id="KW-0732">Signal</keyword>
<dbReference type="PANTHER" id="PTHR43226:SF4">
    <property type="entry name" value="XAA-PRO AMINOPEPTIDASE 3"/>
    <property type="match status" value="1"/>
</dbReference>
<accession>A0A7S7SJ50</accession>
<sequence>MTRGLLLFLAPLLCAADFGPPDFLARRAQVFDQIGHRAVAVVQAAALPEGFGVFRQANDFYYLTGLEVPHAYLLLDGRTRRATAFLPHRNVARDNNQGKVLAPEDAEEVKQVSGVDAVLGVEALAPQLASMQIRLPAPVLYVPSSPLQGVMGSRDELLKAAAEVASDPWDGRPTRSAQFLSLLRTRFPSLEIRDLSPVLDELRLVKSTREIELIRQASKIAALGLIEAMRHTKEGVFEYELDAAARQVFLANGAKYEGYPSITAGGTNAYMGHYMSNGSRLKDGDLVLMDYAPDYRYYTSDVTRMWPVNGKYTKDQRALCEFILAYRNALLKRIRPGVTADEVMNGARAEMTPLVAALAVSKEIYREGARGMLAFRGHLSHPVGMTVHDVGDYRKAPLAVGQVFSIDPMMWIPEERLYVRMEDVVVVTAGGVENFTDFMPATPDDIEKVLRERTQ</sequence>
<comment type="cofactor">
    <cofactor evidence="2">
        <name>Mn(2+)</name>
        <dbReference type="ChEBI" id="CHEBI:29035"/>
    </cofactor>
</comment>
<dbReference type="InterPro" id="IPR029149">
    <property type="entry name" value="Creatin/AminoP/Spt16_N"/>
</dbReference>
<dbReference type="GO" id="GO:0070006">
    <property type="term" value="F:metalloaminopeptidase activity"/>
    <property type="evidence" value="ECO:0007669"/>
    <property type="project" value="InterPro"/>
</dbReference>
<feature type="domain" description="Aminopeptidase P N-terminal" evidence="9">
    <location>
        <begin position="20"/>
        <end position="148"/>
    </location>
</feature>
<feature type="signal peptide" evidence="8">
    <location>
        <begin position="1"/>
        <end position="15"/>
    </location>
</feature>
<keyword evidence="7" id="KW-0464">Manganese</keyword>
<keyword evidence="11" id="KW-1185">Reference proteome</keyword>
<name>A0A7S7SJ50_PALFE</name>
<evidence type="ECO:0000256" key="5">
    <source>
        <dbReference type="ARBA" id="ARBA00022723"/>
    </source>
</evidence>
<evidence type="ECO:0000256" key="3">
    <source>
        <dbReference type="ARBA" id="ARBA00008766"/>
    </source>
</evidence>
<dbReference type="InterPro" id="IPR052433">
    <property type="entry name" value="X-Pro_dipept-like"/>
</dbReference>
<protein>
    <recommendedName>
        <fullName evidence="4">Xaa-Pro aminopeptidase</fullName>
        <ecNumber evidence="4">3.4.11.9</ecNumber>
    </recommendedName>
</protein>
<evidence type="ECO:0000256" key="7">
    <source>
        <dbReference type="ARBA" id="ARBA00023211"/>
    </source>
</evidence>
<dbReference type="InterPro" id="IPR007865">
    <property type="entry name" value="Aminopep_P_N"/>
</dbReference>
<dbReference type="AlphaFoldDB" id="A0A7S7SJ50"/>
<dbReference type="Gene3D" id="3.40.350.10">
    <property type="entry name" value="Creatinase/prolidase N-terminal domain"/>
    <property type="match status" value="1"/>
</dbReference>
<dbReference type="InterPro" id="IPR036005">
    <property type="entry name" value="Creatinase/aminopeptidase-like"/>
</dbReference>
<evidence type="ECO:0000256" key="1">
    <source>
        <dbReference type="ARBA" id="ARBA00001424"/>
    </source>
</evidence>
<dbReference type="GO" id="GO:0030145">
    <property type="term" value="F:manganese ion binding"/>
    <property type="evidence" value="ECO:0007669"/>
    <property type="project" value="InterPro"/>
</dbReference>
<dbReference type="PANTHER" id="PTHR43226">
    <property type="entry name" value="XAA-PRO AMINOPEPTIDASE 3"/>
    <property type="match status" value="1"/>
</dbReference>
<dbReference type="SMART" id="SM01011">
    <property type="entry name" value="AMP_N"/>
    <property type="match status" value="1"/>
</dbReference>
<dbReference type="RefSeq" id="WP_194447285.1">
    <property type="nucleotide sequence ID" value="NZ_CP063849.1"/>
</dbReference>
<dbReference type="Gene3D" id="3.90.230.10">
    <property type="entry name" value="Creatinase/methionine aminopeptidase superfamily"/>
    <property type="match status" value="1"/>
</dbReference>
<feature type="chain" id="PRO_5032764615" description="Xaa-Pro aminopeptidase" evidence="8">
    <location>
        <begin position="16"/>
        <end position="455"/>
    </location>
</feature>
<dbReference type="Pfam" id="PF05195">
    <property type="entry name" value="AMP_N"/>
    <property type="match status" value="1"/>
</dbReference>
<dbReference type="EC" id="3.4.11.9" evidence="4"/>
<keyword evidence="10" id="KW-0031">Aminopeptidase</keyword>
<dbReference type="Proteomes" id="UP000593892">
    <property type="component" value="Chromosome"/>
</dbReference>
<evidence type="ECO:0000313" key="11">
    <source>
        <dbReference type="Proteomes" id="UP000593892"/>
    </source>
</evidence>
<dbReference type="InterPro" id="IPR000994">
    <property type="entry name" value="Pept_M24"/>
</dbReference>
<evidence type="ECO:0000256" key="8">
    <source>
        <dbReference type="SAM" id="SignalP"/>
    </source>
</evidence>
<comment type="catalytic activity">
    <reaction evidence="1">
        <text>Release of any N-terminal amino acid, including proline, that is linked to proline, even from a dipeptide or tripeptide.</text>
        <dbReference type="EC" id="3.4.11.9"/>
    </reaction>
</comment>
<keyword evidence="10" id="KW-0645">Protease</keyword>
<reference evidence="10 11" key="1">
    <citation type="submission" date="2020-10" db="EMBL/GenBank/DDBJ databases">
        <title>Complete genome sequence of Paludibaculum fermentans P105T, a facultatively anaerobic acidobacterium capable of dissimilatory Fe(III) reduction.</title>
        <authorList>
            <person name="Dedysh S.N."/>
            <person name="Beletsky A.V."/>
            <person name="Kulichevskaya I.S."/>
            <person name="Mardanov A.V."/>
            <person name="Ravin N.V."/>
        </authorList>
    </citation>
    <scope>NUCLEOTIDE SEQUENCE [LARGE SCALE GENOMIC DNA]</scope>
    <source>
        <strain evidence="10 11">P105</strain>
    </source>
</reference>
<keyword evidence="5" id="KW-0479">Metal-binding</keyword>
<dbReference type="KEGG" id="pfer:IRI77_22645"/>
<keyword evidence="6" id="KW-0378">Hydrolase</keyword>
<proteinExistence type="inferred from homology"/>
<evidence type="ECO:0000256" key="2">
    <source>
        <dbReference type="ARBA" id="ARBA00001936"/>
    </source>
</evidence>
<evidence type="ECO:0000256" key="4">
    <source>
        <dbReference type="ARBA" id="ARBA00012574"/>
    </source>
</evidence>
<dbReference type="EMBL" id="CP063849">
    <property type="protein sequence ID" value="QOY85615.1"/>
    <property type="molecule type" value="Genomic_DNA"/>
</dbReference>